<feature type="region of interest" description="Disordered" evidence="2">
    <location>
        <begin position="1233"/>
        <end position="1259"/>
    </location>
</feature>
<dbReference type="Proteomes" id="UP001213000">
    <property type="component" value="Unassembled WGS sequence"/>
</dbReference>
<feature type="compositionally biased region" description="Low complexity" evidence="2">
    <location>
        <begin position="1235"/>
        <end position="1244"/>
    </location>
</feature>
<dbReference type="Pfam" id="PF05183">
    <property type="entry name" value="RdRP"/>
    <property type="match status" value="1"/>
</dbReference>
<keyword evidence="1" id="KW-0696">RNA-directed RNA polymerase</keyword>
<reference evidence="4" key="1">
    <citation type="submission" date="2022-07" db="EMBL/GenBank/DDBJ databases">
        <title>Genome Sequence of Leucocoprinus birnbaumii.</title>
        <authorList>
            <person name="Buettner E."/>
        </authorList>
    </citation>
    <scope>NUCLEOTIDE SEQUENCE</scope>
    <source>
        <strain evidence="4">VT141</strain>
    </source>
</reference>
<dbReference type="GO" id="GO:0003723">
    <property type="term" value="F:RNA binding"/>
    <property type="evidence" value="ECO:0007669"/>
    <property type="project" value="UniProtKB-KW"/>
</dbReference>
<dbReference type="GO" id="GO:0030422">
    <property type="term" value="P:siRNA processing"/>
    <property type="evidence" value="ECO:0007669"/>
    <property type="project" value="TreeGrafter"/>
</dbReference>
<sequence length="1259" mass="145048">MEIGITRIPHEAGKWDIVRAIADVLHSDVFRSEGSRKDNFDIELSESKVSAYRNGGMGHLTLADEKIANKFLRYVEEEPIRVKDPATGRNQKLKFFRGNRSKPFRKGLIETLAKTAYVDPDVEETHQNKLAELADQFRVDSVQFGIFYRERYTDNQKARLPPRSFSIECKKDLVNDDVGWLHFEYDHKLIRITICNPVTGQEGYNIAINLSSIQKIAVGYDGKPYVCFDTLTPPILESFQYHRSQTGDKSKDEQKYKHRIGALNEAHHAVAPFSPHLRILLYKYSDNDVLDTFVEMCKASDLAENIIVRCDIPGMPQVDASGRGFFTRKALFDLQREIRAFPWTVGFQLEALLHNGALHTEEIRALLRPVRKLCEEKDQTYVDDFLRKYGEALRDRPAWESPMACYNRIQKKYIQPKMTIFTFRCRHVTFTPTRILFEGPYATQSNRIIRQFAGYEDFFLRVDFRDEDRLQYRWDREVDGASFVRERVGGTLKNGFDVAGKHFEFLAYSSSALREHAVWFMTPFEHPKFGLVNSAWIRNQIGDFKGSPLMKQPSKYAARLAQAFTATEASITIKKTEWEQVEDIKPATYQEGDKNVAAQNLFTDGVGSISRALGDRIWDELCKNRRDHGQRSIKPSAYQIRFLGYKGVVAVDEQLDITGDGIHMRLRDSMLKFTVSNDQEAPIEIAQAFEHPNVCYLNRPLVMLLEDLGVSKEAFLALQDKEVTKARTIHDSIEHFRTVLWHHHLGRPFRFSWIIKQLQELGFEINDKDPNKPNIDTPFLKQIREVAMMDIMRDIKHSARILVPDSHLLVGVADEGPAYEKRGYENVYCLRPGQVYVCIQEGFDKEPYWLEGHCLVTRSPVAHIGDVQRVRAIGKPPAGKLCLFAHQKNVLVMSSQGNRSLASCLGGGDVDGDLFQIIQYEPLLPMTYERPMEYNDQWGTKTNEWDSTVDDICDFVVEYINSDVLGLLSDRLLMIADQSKEGMNDPDCIRLAELCSQAVDYPKNGVAVNLDRDTLPRTLIRCKPDWHAAEVVSPRPIDYYRSNRALGELYRNITLTEPEPIEKVTHNREPLRDPISQVLREKVEYYIGDLVLPTQEFSRDLMSLYQSYREELNYIRSTHTVSNTPGAKLLEAEVVVGTILAKCSQKRWRSDRIYRMRLHMTTQVKEVKNELLQQKEQHEHSELVDGLQRAWRAWEYSQTREFFEEGSNSFGFIALDVILDILERLNTDIEARVTSDPYDSSDNPSDLESEIDDQNPAMI</sequence>
<dbReference type="InterPro" id="IPR007855">
    <property type="entry name" value="RDRP"/>
</dbReference>
<protein>
    <recommendedName>
        <fullName evidence="1">RNA-dependent RNA polymerase</fullName>
        <ecNumber evidence="1">2.7.7.48</ecNumber>
    </recommendedName>
</protein>
<dbReference type="EC" id="2.7.7.48" evidence="1"/>
<keyword evidence="1" id="KW-0548">Nucleotidyltransferase</keyword>
<evidence type="ECO:0000256" key="2">
    <source>
        <dbReference type="SAM" id="MobiDB-lite"/>
    </source>
</evidence>
<keyword evidence="5" id="KW-1185">Reference proteome</keyword>
<name>A0AAD5Z061_9AGAR</name>
<comment type="similarity">
    <text evidence="1">Belongs to the RdRP family.</text>
</comment>
<dbReference type="PANTHER" id="PTHR23079:SF55">
    <property type="entry name" value="RNA-DIRECTED RNA POLYMERASE"/>
    <property type="match status" value="1"/>
</dbReference>
<comment type="caution">
    <text evidence="4">The sequence shown here is derived from an EMBL/GenBank/DDBJ whole genome shotgun (WGS) entry which is preliminary data.</text>
</comment>
<accession>A0AAD5Z061</accession>
<keyword evidence="1" id="KW-0808">Transferase</keyword>
<feature type="domain" description="RDRP core" evidence="3">
    <location>
        <begin position="430"/>
        <end position="1053"/>
    </location>
</feature>
<evidence type="ECO:0000259" key="3">
    <source>
        <dbReference type="Pfam" id="PF05183"/>
    </source>
</evidence>
<evidence type="ECO:0000256" key="1">
    <source>
        <dbReference type="RuleBase" id="RU363098"/>
    </source>
</evidence>
<evidence type="ECO:0000313" key="5">
    <source>
        <dbReference type="Proteomes" id="UP001213000"/>
    </source>
</evidence>
<dbReference type="AlphaFoldDB" id="A0AAD5Z061"/>
<gene>
    <name evidence="4" type="ORF">NP233_g613</name>
</gene>
<dbReference type="GO" id="GO:0031380">
    <property type="term" value="C:nuclear RNA-directed RNA polymerase complex"/>
    <property type="evidence" value="ECO:0007669"/>
    <property type="project" value="TreeGrafter"/>
</dbReference>
<dbReference type="GO" id="GO:0003968">
    <property type="term" value="F:RNA-directed RNA polymerase activity"/>
    <property type="evidence" value="ECO:0007669"/>
    <property type="project" value="UniProtKB-KW"/>
</dbReference>
<dbReference type="InterPro" id="IPR057596">
    <property type="entry name" value="RDRP_core"/>
</dbReference>
<dbReference type="EMBL" id="JANIEX010000017">
    <property type="protein sequence ID" value="KAJ3576204.1"/>
    <property type="molecule type" value="Genomic_DNA"/>
</dbReference>
<proteinExistence type="inferred from homology"/>
<comment type="catalytic activity">
    <reaction evidence="1">
        <text>RNA(n) + a ribonucleoside 5'-triphosphate = RNA(n+1) + diphosphate</text>
        <dbReference type="Rhea" id="RHEA:21248"/>
        <dbReference type="Rhea" id="RHEA-COMP:14527"/>
        <dbReference type="Rhea" id="RHEA-COMP:17342"/>
        <dbReference type="ChEBI" id="CHEBI:33019"/>
        <dbReference type="ChEBI" id="CHEBI:61557"/>
        <dbReference type="ChEBI" id="CHEBI:140395"/>
        <dbReference type="EC" id="2.7.7.48"/>
    </reaction>
</comment>
<organism evidence="4 5">
    <name type="scientific">Leucocoprinus birnbaumii</name>
    <dbReference type="NCBI Taxonomy" id="56174"/>
    <lineage>
        <taxon>Eukaryota</taxon>
        <taxon>Fungi</taxon>
        <taxon>Dikarya</taxon>
        <taxon>Basidiomycota</taxon>
        <taxon>Agaricomycotina</taxon>
        <taxon>Agaricomycetes</taxon>
        <taxon>Agaricomycetidae</taxon>
        <taxon>Agaricales</taxon>
        <taxon>Agaricineae</taxon>
        <taxon>Agaricaceae</taxon>
        <taxon>Leucocoprinus</taxon>
    </lineage>
</organism>
<dbReference type="PANTHER" id="PTHR23079">
    <property type="entry name" value="RNA-DEPENDENT RNA POLYMERASE"/>
    <property type="match status" value="1"/>
</dbReference>
<evidence type="ECO:0000313" key="4">
    <source>
        <dbReference type="EMBL" id="KAJ3576204.1"/>
    </source>
</evidence>
<keyword evidence="1" id="KW-0694">RNA-binding</keyword>